<evidence type="ECO:0000256" key="5">
    <source>
        <dbReference type="ARBA" id="ARBA00022989"/>
    </source>
</evidence>
<dbReference type="InterPro" id="IPR003593">
    <property type="entry name" value="AAA+_ATPase"/>
</dbReference>
<keyword evidence="4 9" id="KW-0067">ATP-binding</keyword>
<evidence type="ECO:0000259" key="8">
    <source>
        <dbReference type="PROSITE" id="PS50893"/>
    </source>
</evidence>
<protein>
    <submittedName>
        <fullName evidence="9">ATP-binding cassette, subfamily C, CydC</fullName>
    </submittedName>
</protein>
<dbReference type="RefSeq" id="WP_074572846.1">
    <property type="nucleotide sequence ID" value="NZ_FNJQ01000024.1"/>
</dbReference>
<comment type="subcellular location">
    <subcellularLocation>
        <location evidence="1">Cell membrane</location>
        <topology evidence="1">Multi-pass membrane protein</topology>
    </subcellularLocation>
</comment>
<evidence type="ECO:0000256" key="7">
    <source>
        <dbReference type="SAM" id="Phobius"/>
    </source>
</evidence>
<dbReference type="PROSITE" id="PS50893">
    <property type="entry name" value="ABC_TRANSPORTER_2"/>
    <property type="match status" value="1"/>
</dbReference>
<sequence length="522" mass="56790">MLRAIFTMLRPFELCLLLVLSLSAMLANLGLLGAAAWLISSAALMPPLYALTLGITAVRALGIGRAVLRYGERYFTHAKAFQLVENLRLRLYDIANNLANQPLKQAKQGTMLNALLTNAAIWQDFFLRGLLPPAAILLTTMLLMLLLCPVLGYGVLLLPLLYISHLLPLWLSPTGKARFSRAYRNTLLDYAQGSHELLTAGTLGTACTELDWSAGMWQQKLLTSQKKQDQIDLSLGFLRVLTLLVIFALLIDAVQQEIISGIELSLWLLVLLALMQELAQLPPAVRHFQEAKLAAKALQAPAIPKASAPATASELLTVQDLAFHYPQSPAIFTDLSFSIISGCHTAIIGDSGSGKTTLAYLLAGLWQPTNGTISYTPTATSPICALPQGSFLFSQSIRENFLRLHPDISEIDITNALQAAQLSKLIKSLPKGIDTPLGDNACTLSGGERNRLITALILASKCPLLLFDEPTAGLDTPTAEKVLDNIIDRSNLTGQTVIVITHDLPQLHRFQQVINLNTYANC</sequence>
<organism evidence="9 10">
    <name type="scientific">Selenomonas ruminantium</name>
    <dbReference type="NCBI Taxonomy" id="971"/>
    <lineage>
        <taxon>Bacteria</taxon>
        <taxon>Bacillati</taxon>
        <taxon>Bacillota</taxon>
        <taxon>Negativicutes</taxon>
        <taxon>Selenomonadales</taxon>
        <taxon>Selenomonadaceae</taxon>
        <taxon>Selenomonas</taxon>
    </lineage>
</organism>
<proteinExistence type="predicted"/>
<dbReference type="Pfam" id="PF00005">
    <property type="entry name" value="ABC_tran"/>
    <property type="match status" value="1"/>
</dbReference>
<dbReference type="SUPFAM" id="SSF52540">
    <property type="entry name" value="P-loop containing nucleoside triphosphate hydrolases"/>
    <property type="match status" value="1"/>
</dbReference>
<dbReference type="OrthoDB" id="9771903at2"/>
<dbReference type="InterPro" id="IPR039421">
    <property type="entry name" value="Type_1_exporter"/>
</dbReference>
<name>A0A1H0TJF6_SELRU</name>
<dbReference type="GO" id="GO:0005886">
    <property type="term" value="C:plasma membrane"/>
    <property type="evidence" value="ECO:0007669"/>
    <property type="project" value="UniProtKB-SubCell"/>
</dbReference>
<keyword evidence="6 7" id="KW-0472">Membrane</keyword>
<reference evidence="9 10" key="1">
    <citation type="submission" date="2016-10" db="EMBL/GenBank/DDBJ databases">
        <authorList>
            <person name="de Groot N.N."/>
        </authorList>
    </citation>
    <scope>NUCLEOTIDE SEQUENCE [LARGE SCALE GENOMIC DNA]</scope>
    <source>
        <strain evidence="9 10">S137</strain>
    </source>
</reference>
<keyword evidence="2 7" id="KW-0812">Transmembrane</keyword>
<dbReference type="SUPFAM" id="SSF90123">
    <property type="entry name" value="ABC transporter transmembrane region"/>
    <property type="match status" value="1"/>
</dbReference>
<dbReference type="Gene3D" id="1.20.1560.10">
    <property type="entry name" value="ABC transporter type 1, transmembrane domain"/>
    <property type="match status" value="1"/>
</dbReference>
<dbReference type="SMART" id="SM00382">
    <property type="entry name" value="AAA"/>
    <property type="match status" value="1"/>
</dbReference>
<dbReference type="EMBL" id="FNJQ01000024">
    <property type="protein sequence ID" value="SDP53945.1"/>
    <property type="molecule type" value="Genomic_DNA"/>
</dbReference>
<keyword evidence="5 7" id="KW-1133">Transmembrane helix</keyword>
<evidence type="ECO:0000256" key="1">
    <source>
        <dbReference type="ARBA" id="ARBA00004651"/>
    </source>
</evidence>
<dbReference type="Proteomes" id="UP000182412">
    <property type="component" value="Unassembled WGS sequence"/>
</dbReference>
<accession>A0A1H0TJF6</accession>
<feature type="domain" description="ABC transporter" evidence="8">
    <location>
        <begin position="316"/>
        <end position="520"/>
    </location>
</feature>
<evidence type="ECO:0000256" key="4">
    <source>
        <dbReference type="ARBA" id="ARBA00022840"/>
    </source>
</evidence>
<dbReference type="InterPro" id="IPR003439">
    <property type="entry name" value="ABC_transporter-like_ATP-bd"/>
</dbReference>
<dbReference type="GO" id="GO:0034040">
    <property type="term" value="F:ATPase-coupled lipid transmembrane transporter activity"/>
    <property type="evidence" value="ECO:0007669"/>
    <property type="project" value="TreeGrafter"/>
</dbReference>
<gene>
    <name evidence="9" type="ORF">SAMN05216366_1246</name>
</gene>
<evidence type="ECO:0000256" key="3">
    <source>
        <dbReference type="ARBA" id="ARBA00022741"/>
    </source>
</evidence>
<dbReference type="InterPro" id="IPR036640">
    <property type="entry name" value="ABC1_TM_sf"/>
</dbReference>
<dbReference type="PANTHER" id="PTHR24221">
    <property type="entry name" value="ATP-BINDING CASSETTE SUB-FAMILY B"/>
    <property type="match status" value="1"/>
</dbReference>
<dbReference type="PANTHER" id="PTHR24221:SF653">
    <property type="entry name" value="TRANSPORT ATP-BINDING PROTEIN CYDC"/>
    <property type="match status" value="1"/>
</dbReference>
<evidence type="ECO:0000256" key="2">
    <source>
        <dbReference type="ARBA" id="ARBA00022692"/>
    </source>
</evidence>
<dbReference type="GO" id="GO:0016887">
    <property type="term" value="F:ATP hydrolysis activity"/>
    <property type="evidence" value="ECO:0007669"/>
    <property type="project" value="InterPro"/>
</dbReference>
<feature type="transmembrane region" description="Helical" evidence="7">
    <location>
        <begin position="153"/>
        <end position="171"/>
    </location>
</feature>
<evidence type="ECO:0000313" key="9">
    <source>
        <dbReference type="EMBL" id="SDP53945.1"/>
    </source>
</evidence>
<dbReference type="Gene3D" id="3.40.50.300">
    <property type="entry name" value="P-loop containing nucleotide triphosphate hydrolases"/>
    <property type="match status" value="1"/>
</dbReference>
<keyword evidence="3" id="KW-0547">Nucleotide-binding</keyword>
<feature type="transmembrane region" description="Helical" evidence="7">
    <location>
        <begin position="48"/>
        <end position="68"/>
    </location>
</feature>
<dbReference type="InterPro" id="IPR027417">
    <property type="entry name" value="P-loop_NTPase"/>
</dbReference>
<evidence type="ECO:0000256" key="6">
    <source>
        <dbReference type="ARBA" id="ARBA00023136"/>
    </source>
</evidence>
<feature type="transmembrane region" description="Helical" evidence="7">
    <location>
        <begin position="125"/>
        <end position="147"/>
    </location>
</feature>
<dbReference type="GO" id="GO:0005524">
    <property type="term" value="F:ATP binding"/>
    <property type="evidence" value="ECO:0007669"/>
    <property type="project" value="UniProtKB-KW"/>
</dbReference>
<dbReference type="AlphaFoldDB" id="A0A1H0TJF6"/>
<evidence type="ECO:0000313" key="10">
    <source>
        <dbReference type="Proteomes" id="UP000182412"/>
    </source>
</evidence>
<feature type="transmembrane region" description="Helical" evidence="7">
    <location>
        <begin position="233"/>
        <end position="251"/>
    </location>
</feature>